<dbReference type="Gene3D" id="3.40.390.10">
    <property type="entry name" value="Collagenase (Catalytic Domain)"/>
    <property type="match status" value="1"/>
</dbReference>
<evidence type="ECO:0000313" key="2">
    <source>
        <dbReference type="EMBL" id="PVH96287.1"/>
    </source>
</evidence>
<dbReference type="AlphaFoldDB" id="A0A2V1DDR7"/>
<dbReference type="EMBL" id="KZ805469">
    <property type="protein sequence ID" value="PVH96287.1"/>
    <property type="molecule type" value="Genomic_DNA"/>
</dbReference>
<proteinExistence type="predicted"/>
<protein>
    <recommendedName>
        <fullName evidence="4">Lysine-specific metallo-endopeptidase domain-containing protein</fullName>
    </recommendedName>
</protein>
<feature type="chain" id="PRO_5016111849" description="Lysine-specific metallo-endopeptidase domain-containing protein" evidence="1">
    <location>
        <begin position="20"/>
        <end position="313"/>
    </location>
</feature>
<dbReference type="OrthoDB" id="5381562at2759"/>
<evidence type="ECO:0000313" key="3">
    <source>
        <dbReference type="Proteomes" id="UP000244855"/>
    </source>
</evidence>
<keyword evidence="1" id="KW-0732">Signal</keyword>
<dbReference type="GO" id="GO:0008237">
    <property type="term" value="F:metallopeptidase activity"/>
    <property type="evidence" value="ECO:0007669"/>
    <property type="project" value="InterPro"/>
</dbReference>
<organism evidence="2 3">
    <name type="scientific">Periconia macrospinosa</name>
    <dbReference type="NCBI Taxonomy" id="97972"/>
    <lineage>
        <taxon>Eukaryota</taxon>
        <taxon>Fungi</taxon>
        <taxon>Dikarya</taxon>
        <taxon>Ascomycota</taxon>
        <taxon>Pezizomycotina</taxon>
        <taxon>Dothideomycetes</taxon>
        <taxon>Pleosporomycetidae</taxon>
        <taxon>Pleosporales</taxon>
        <taxon>Massarineae</taxon>
        <taxon>Periconiaceae</taxon>
        <taxon>Periconia</taxon>
    </lineage>
</organism>
<dbReference type="InterPro" id="IPR024079">
    <property type="entry name" value="MetalloPept_cat_dom_sf"/>
</dbReference>
<feature type="signal peptide" evidence="1">
    <location>
        <begin position="1"/>
        <end position="19"/>
    </location>
</feature>
<evidence type="ECO:0008006" key="4">
    <source>
        <dbReference type="Google" id="ProtNLM"/>
    </source>
</evidence>
<dbReference type="STRING" id="97972.A0A2V1DDR7"/>
<gene>
    <name evidence="2" type="ORF">DM02DRAFT_720433</name>
</gene>
<reference evidence="2 3" key="1">
    <citation type="journal article" date="2018" name="Sci. Rep.">
        <title>Comparative genomics provides insights into the lifestyle and reveals functional heterogeneity of dark septate endophytic fungi.</title>
        <authorList>
            <person name="Knapp D.G."/>
            <person name="Nemeth J.B."/>
            <person name="Barry K."/>
            <person name="Hainaut M."/>
            <person name="Henrissat B."/>
            <person name="Johnson J."/>
            <person name="Kuo A."/>
            <person name="Lim J.H.P."/>
            <person name="Lipzen A."/>
            <person name="Nolan M."/>
            <person name="Ohm R.A."/>
            <person name="Tamas L."/>
            <person name="Grigoriev I.V."/>
            <person name="Spatafora J.W."/>
            <person name="Nagy L.G."/>
            <person name="Kovacs G.M."/>
        </authorList>
    </citation>
    <scope>NUCLEOTIDE SEQUENCE [LARGE SCALE GENOMIC DNA]</scope>
    <source>
        <strain evidence="2 3">DSE2036</strain>
    </source>
</reference>
<dbReference type="Proteomes" id="UP000244855">
    <property type="component" value="Unassembled WGS sequence"/>
</dbReference>
<sequence length="313" mass="35097">MYFTQVSLVVLAGATIATAAPLEAPKHTLYRRTAQYHSSCDKPGPDGGENMKAKAQRAFTDASQMAYQTQIRHDNSGNAFTESSAHYFADADKDQVKRMMQVIYNSRLPVDDNDGGQGYFIDIRCGNSEDPQTCSGSTLAGTNARPGQSVVNVNVAFKMVLCDRFFRNSEPRTKNDFQTKKFDDSRNGWCQPNEEFPFFEIAGLTIFHEMTHLHTVGQRAGLEAFPDPDGYSTSGTIDVYEKGGDDDRAKYKDMDPWKAARKLKQLWDEYNADNSKYKPLWSPIHNADSYAAAALEFSYLEPCKWDVILPNSV</sequence>
<keyword evidence="3" id="KW-1185">Reference proteome</keyword>
<accession>A0A2V1DDR7</accession>
<evidence type="ECO:0000256" key="1">
    <source>
        <dbReference type="SAM" id="SignalP"/>
    </source>
</evidence>
<name>A0A2V1DDR7_9PLEO</name>